<comment type="caution">
    <text evidence="2">The sequence shown here is derived from an EMBL/GenBank/DDBJ whole genome shotgun (WGS) entry which is preliminary data.</text>
</comment>
<proteinExistence type="predicted"/>
<dbReference type="PATRIC" id="fig|1469144.10.peg.1842"/>
<feature type="transmembrane region" description="Helical" evidence="1">
    <location>
        <begin position="7"/>
        <end position="28"/>
    </location>
</feature>
<accession>A0A132MS59</accession>
<evidence type="ECO:0000313" key="3">
    <source>
        <dbReference type="Proteomes" id="UP000070188"/>
    </source>
</evidence>
<evidence type="ECO:0008006" key="4">
    <source>
        <dbReference type="Google" id="ProtNLM"/>
    </source>
</evidence>
<organism evidence="2 3">
    <name type="scientific">Carbonactinospora thermoautotrophica</name>
    <dbReference type="NCBI Taxonomy" id="1469144"/>
    <lineage>
        <taxon>Bacteria</taxon>
        <taxon>Bacillati</taxon>
        <taxon>Actinomycetota</taxon>
        <taxon>Actinomycetes</taxon>
        <taxon>Kitasatosporales</taxon>
        <taxon>Carbonactinosporaceae</taxon>
        <taxon>Carbonactinospora</taxon>
    </lineage>
</organism>
<feature type="transmembrane region" description="Helical" evidence="1">
    <location>
        <begin position="86"/>
        <end position="108"/>
    </location>
</feature>
<keyword evidence="1" id="KW-0472">Membrane</keyword>
<protein>
    <recommendedName>
        <fullName evidence="4">Secreted protein</fullName>
    </recommendedName>
</protein>
<evidence type="ECO:0000313" key="2">
    <source>
        <dbReference type="EMBL" id="KWX00671.1"/>
    </source>
</evidence>
<reference evidence="3" key="1">
    <citation type="submission" date="2015-04" db="EMBL/GenBank/DDBJ databases">
        <title>Physiological reanalysis, assessment of diazotrophy, and genome sequences of multiple isolates of Streptomyces thermoautotrophicus.</title>
        <authorList>
            <person name="MacKellar D.C."/>
            <person name="Lieber L."/>
            <person name="Norman J."/>
            <person name="Bolger A."/>
            <person name="Tobin C."/>
            <person name="Murray J.W."/>
            <person name="Chang R."/>
            <person name="Ford T."/>
            <person name="Nguyen P.Q."/>
            <person name="Woodward J."/>
            <person name="Permingeat H."/>
            <person name="Joshi N.S."/>
            <person name="Silver P.A."/>
            <person name="Usadel B."/>
            <person name="Rutherford A.W."/>
            <person name="Friesen M."/>
            <person name="Prell J."/>
        </authorList>
    </citation>
    <scope>NUCLEOTIDE SEQUENCE [LARGE SCALE GENOMIC DNA]</scope>
    <source>
        <strain evidence="3">H1</strain>
    </source>
</reference>
<name>A0A132MS59_9ACTN</name>
<dbReference type="AlphaFoldDB" id="A0A132MS59"/>
<keyword evidence="3" id="KW-1185">Reference proteome</keyword>
<keyword evidence="1" id="KW-0812">Transmembrane</keyword>
<dbReference type="RefSeq" id="WP_197651746.1">
    <property type="nucleotide sequence ID" value="NZ_CP171739.1"/>
</dbReference>
<sequence length="137" mass="14989">MLSGGEVAGLIVAVFWAILVCFLAYVLIKLGQVLQETTRLVSNITERTVPLLSEVTTTVTTTNAQLERVDAITARVQDITGNVSSLTAIFTATLGGPLVRTAAFTYGVRRALARRKRHDVEKRVRAQIRAEKHARKA</sequence>
<dbReference type="STRING" id="1469144.LI90_1694"/>
<dbReference type="InterPro" id="IPR009293">
    <property type="entry name" value="UPF0478"/>
</dbReference>
<dbReference type="Proteomes" id="UP000070188">
    <property type="component" value="Unassembled WGS sequence"/>
</dbReference>
<dbReference type="EMBL" id="LAXD01000001">
    <property type="protein sequence ID" value="KWX00671.1"/>
    <property type="molecule type" value="Genomic_DNA"/>
</dbReference>
<gene>
    <name evidence="2" type="ORF">LI90_1694</name>
</gene>
<evidence type="ECO:0000256" key="1">
    <source>
        <dbReference type="SAM" id="Phobius"/>
    </source>
</evidence>
<dbReference type="Pfam" id="PF06103">
    <property type="entry name" value="DUF948"/>
    <property type="match status" value="1"/>
</dbReference>
<keyword evidence="1" id="KW-1133">Transmembrane helix</keyword>